<dbReference type="AlphaFoldDB" id="A0A2T2NGW2"/>
<gene>
    <name evidence="1" type="ORF">BS50DRAFT_576049</name>
</gene>
<dbReference type="EMBL" id="KZ678138">
    <property type="protein sequence ID" value="PSN64620.1"/>
    <property type="molecule type" value="Genomic_DNA"/>
</dbReference>
<proteinExistence type="predicted"/>
<protein>
    <recommendedName>
        <fullName evidence="3">Integral membrane protein</fullName>
    </recommendedName>
</protein>
<accession>A0A2T2NGW2</accession>
<organism evidence="1 2">
    <name type="scientific">Corynespora cassiicola Philippines</name>
    <dbReference type="NCBI Taxonomy" id="1448308"/>
    <lineage>
        <taxon>Eukaryota</taxon>
        <taxon>Fungi</taxon>
        <taxon>Dikarya</taxon>
        <taxon>Ascomycota</taxon>
        <taxon>Pezizomycotina</taxon>
        <taxon>Dothideomycetes</taxon>
        <taxon>Pleosporomycetidae</taxon>
        <taxon>Pleosporales</taxon>
        <taxon>Corynesporascaceae</taxon>
        <taxon>Corynespora</taxon>
    </lineage>
</organism>
<name>A0A2T2NGW2_CORCC</name>
<evidence type="ECO:0000313" key="2">
    <source>
        <dbReference type="Proteomes" id="UP000240883"/>
    </source>
</evidence>
<evidence type="ECO:0000313" key="1">
    <source>
        <dbReference type="EMBL" id="PSN64620.1"/>
    </source>
</evidence>
<sequence length="124" mass="12815">MASAKHPLLLAAAVAHGVLSLGHTTKGMEQFKHPGIRALPTALRGAVTGGWYEGSVFFAILGILNYKWAQTGLLDGADKAIASLITSLCVGFGVNYWRTGDRPTAVILSAVGILQAVGARGASV</sequence>
<dbReference type="Proteomes" id="UP000240883">
    <property type="component" value="Unassembled WGS sequence"/>
</dbReference>
<reference evidence="1 2" key="1">
    <citation type="journal article" date="2018" name="Front. Microbiol.">
        <title>Genome-Wide Analysis of Corynespora cassiicola Leaf Fall Disease Putative Effectors.</title>
        <authorList>
            <person name="Lopez D."/>
            <person name="Ribeiro S."/>
            <person name="Label P."/>
            <person name="Fumanal B."/>
            <person name="Venisse J.S."/>
            <person name="Kohler A."/>
            <person name="de Oliveira R.R."/>
            <person name="Labutti K."/>
            <person name="Lipzen A."/>
            <person name="Lail K."/>
            <person name="Bauer D."/>
            <person name="Ohm R.A."/>
            <person name="Barry K.W."/>
            <person name="Spatafora J."/>
            <person name="Grigoriev I.V."/>
            <person name="Martin F.M."/>
            <person name="Pujade-Renaud V."/>
        </authorList>
    </citation>
    <scope>NUCLEOTIDE SEQUENCE [LARGE SCALE GENOMIC DNA]</scope>
    <source>
        <strain evidence="1 2">Philippines</strain>
    </source>
</reference>
<dbReference type="OrthoDB" id="5399817at2759"/>
<dbReference type="STRING" id="1448308.A0A2T2NGW2"/>
<evidence type="ECO:0008006" key="3">
    <source>
        <dbReference type="Google" id="ProtNLM"/>
    </source>
</evidence>
<keyword evidence="2" id="KW-1185">Reference proteome</keyword>